<reference evidence="1" key="1">
    <citation type="submission" date="2020-08" db="EMBL/GenBank/DDBJ databases">
        <title>Genome public.</title>
        <authorList>
            <person name="Liu C."/>
            <person name="Sun Q."/>
        </authorList>
    </citation>
    <scope>NUCLEOTIDE SEQUENCE</scope>
    <source>
        <strain evidence="1">NSJ-52</strain>
    </source>
</reference>
<evidence type="ECO:0000313" key="1">
    <source>
        <dbReference type="EMBL" id="MBC5738652.1"/>
    </source>
</evidence>
<dbReference type="EMBL" id="JACOPQ010000019">
    <property type="protein sequence ID" value="MBC5738652.1"/>
    <property type="molecule type" value="Genomic_DNA"/>
</dbReference>
<keyword evidence="1" id="KW-0436">Ligase</keyword>
<organism evidence="1 2">
    <name type="scientific">Lawsonibacter faecis</name>
    <dbReference type="NCBI Taxonomy" id="2763052"/>
    <lineage>
        <taxon>Bacteria</taxon>
        <taxon>Bacillati</taxon>
        <taxon>Bacillota</taxon>
        <taxon>Clostridia</taxon>
        <taxon>Eubacteriales</taxon>
        <taxon>Oscillospiraceae</taxon>
        <taxon>Lawsonibacter</taxon>
    </lineage>
</organism>
<gene>
    <name evidence="1" type="ORF">H8S62_16700</name>
</gene>
<dbReference type="GO" id="GO:0016874">
    <property type="term" value="F:ligase activity"/>
    <property type="evidence" value="ECO:0007669"/>
    <property type="project" value="UniProtKB-KW"/>
</dbReference>
<dbReference type="Proteomes" id="UP000607645">
    <property type="component" value="Unassembled WGS sequence"/>
</dbReference>
<comment type="caution">
    <text evidence="1">The sequence shown here is derived from an EMBL/GenBank/DDBJ whole genome shotgun (WGS) entry which is preliminary data.</text>
</comment>
<accession>A0A8J6J9Y1</accession>
<keyword evidence="2" id="KW-1185">Reference proteome</keyword>
<proteinExistence type="predicted"/>
<sequence length="99" mass="10128">MKTGLSRGCSESGMVMTAASAAHKRFGPGMACPPVCVPARNGAEAAKTLKSVEFISTDLNEIRGPRAALAGWGAMPGLPKVPAAEKIDVDENGVISGLF</sequence>
<evidence type="ECO:0000313" key="2">
    <source>
        <dbReference type="Proteomes" id="UP000607645"/>
    </source>
</evidence>
<name>A0A8J6J9Y1_9FIRM</name>
<protein>
    <submittedName>
        <fullName evidence="1">Formate--tetrahydrofolate ligase</fullName>
    </submittedName>
</protein>
<dbReference type="AlphaFoldDB" id="A0A8J6J9Y1"/>